<sequence>MITTQQQNKGKKSSGLCMPLTNEDNRQELAETKAATGSNHNSVSNLAWPYGREGALKKSVPIPSRVLLNIEQLMRGELGIRWFEVFNSALMIAHVWKLLSLKESLWVKWIHEYKLKGRSFGEIPVRGDGAATSLGLGVRDVIQDGVWSWPQELLSKYPSLSACQAPMVEGRSDSLVWRNSQGTPKSFSVTQVWSDIRPRGTYVDWYPMVWFALCIPRHAFNLWLVVKRKLKTQDLFLEHMIDSQGIHVDPAKIKVVKDWASPTTPTEIRQFLRLAGYYQRFIEGNDDFVVYCDASLQGLGAVLMQREKVIAYAS</sequence>
<feature type="region of interest" description="Disordered" evidence="1">
    <location>
        <begin position="1"/>
        <end position="20"/>
    </location>
</feature>
<evidence type="ECO:0000313" key="3">
    <source>
        <dbReference type="EMBL" id="GJT78204.1"/>
    </source>
</evidence>
<name>A0ABQ5GRW4_9ASTR</name>
<dbReference type="Gene3D" id="3.30.70.270">
    <property type="match status" value="1"/>
</dbReference>
<keyword evidence="4" id="KW-1185">Reference proteome</keyword>
<keyword evidence="3" id="KW-0808">Transferase</keyword>
<evidence type="ECO:0000256" key="1">
    <source>
        <dbReference type="SAM" id="MobiDB-lite"/>
    </source>
</evidence>
<reference evidence="3" key="1">
    <citation type="journal article" date="2022" name="Int. J. Mol. Sci.">
        <title>Draft Genome of Tanacetum Coccineum: Genomic Comparison of Closely Related Tanacetum-Family Plants.</title>
        <authorList>
            <person name="Yamashiro T."/>
            <person name="Shiraishi A."/>
            <person name="Nakayama K."/>
            <person name="Satake H."/>
        </authorList>
    </citation>
    <scope>NUCLEOTIDE SEQUENCE</scope>
</reference>
<dbReference type="PANTHER" id="PTHR34072:SF52">
    <property type="entry name" value="RIBONUCLEASE H"/>
    <property type="match status" value="1"/>
</dbReference>
<keyword evidence="3" id="KW-0695">RNA-directed DNA polymerase</keyword>
<evidence type="ECO:0000313" key="4">
    <source>
        <dbReference type="Proteomes" id="UP001151760"/>
    </source>
</evidence>
<accession>A0ABQ5GRW4</accession>
<proteinExistence type="predicted"/>
<dbReference type="SUPFAM" id="SSF56672">
    <property type="entry name" value="DNA/RNA polymerases"/>
    <property type="match status" value="1"/>
</dbReference>
<dbReference type="GO" id="GO:0003964">
    <property type="term" value="F:RNA-directed DNA polymerase activity"/>
    <property type="evidence" value="ECO:0007669"/>
    <property type="project" value="UniProtKB-KW"/>
</dbReference>
<dbReference type="InterPro" id="IPR026960">
    <property type="entry name" value="RVT-Znf"/>
</dbReference>
<reference evidence="3" key="2">
    <citation type="submission" date="2022-01" db="EMBL/GenBank/DDBJ databases">
        <authorList>
            <person name="Yamashiro T."/>
            <person name="Shiraishi A."/>
            <person name="Satake H."/>
            <person name="Nakayama K."/>
        </authorList>
    </citation>
    <scope>NUCLEOTIDE SEQUENCE</scope>
</reference>
<gene>
    <name evidence="3" type="ORF">Tco_1044929</name>
</gene>
<dbReference type="Pfam" id="PF13966">
    <property type="entry name" value="zf-RVT"/>
    <property type="match status" value="1"/>
</dbReference>
<dbReference type="InterPro" id="IPR043502">
    <property type="entry name" value="DNA/RNA_pol_sf"/>
</dbReference>
<dbReference type="Proteomes" id="UP001151760">
    <property type="component" value="Unassembled WGS sequence"/>
</dbReference>
<evidence type="ECO:0000259" key="2">
    <source>
        <dbReference type="Pfam" id="PF13966"/>
    </source>
</evidence>
<feature type="domain" description="Reverse transcriptase zinc-binding" evidence="2">
    <location>
        <begin position="187"/>
        <end position="239"/>
    </location>
</feature>
<protein>
    <submittedName>
        <fullName evidence="3">Reverse transcriptase zinc-binding domain-containing protein</fullName>
    </submittedName>
</protein>
<dbReference type="EMBL" id="BQNB010018781">
    <property type="protein sequence ID" value="GJT78204.1"/>
    <property type="molecule type" value="Genomic_DNA"/>
</dbReference>
<organism evidence="3 4">
    <name type="scientific">Tanacetum coccineum</name>
    <dbReference type="NCBI Taxonomy" id="301880"/>
    <lineage>
        <taxon>Eukaryota</taxon>
        <taxon>Viridiplantae</taxon>
        <taxon>Streptophyta</taxon>
        <taxon>Embryophyta</taxon>
        <taxon>Tracheophyta</taxon>
        <taxon>Spermatophyta</taxon>
        <taxon>Magnoliopsida</taxon>
        <taxon>eudicotyledons</taxon>
        <taxon>Gunneridae</taxon>
        <taxon>Pentapetalae</taxon>
        <taxon>asterids</taxon>
        <taxon>campanulids</taxon>
        <taxon>Asterales</taxon>
        <taxon>Asteraceae</taxon>
        <taxon>Asteroideae</taxon>
        <taxon>Anthemideae</taxon>
        <taxon>Anthemidinae</taxon>
        <taxon>Tanacetum</taxon>
    </lineage>
</organism>
<dbReference type="InterPro" id="IPR043128">
    <property type="entry name" value="Rev_trsase/Diguanyl_cyclase"/>
</dbReference>
<keyword evidence="3" id="KW-0548">Nucleotidyltransferase</keyword>
<comment type="caution">
    <text evidence="3">The sequence shown here is derived from an EMBL/GenBank/DDBJ whole genome shotgun (WGS) entry which is preliminary data.</text>
</comment>
<dbReference type="PANTHER" id="PTHR34072">
    <property type="entry name" value="ENZYMATIC POLYPROTEIN-RELATED"/>
    <property type="match status" value="1"/>
</dbReference>